<evidence type="ECO:0000313" key="1">
    <source>
        <dbReference type="EMBL" id="JAH47099.1"/>
    </source>
</evidence>
<dbReference type="EMBL" id="GBXM01061478">
    <property type="protein sequence ID" value="JAH47099.1"/>
    <property type="molecule type" value="Transcribed_RNA"/>
</dbReference>
<accession>A0A0E9T0F6</accession>
<dbReference type="AlphaFoldDB" id="A0A0E9T0F6"/>
<protein>
    <submittedName>
        <fullName evidence="1">Uncharacterized protein</fullName>
    </submittedName>
</protein>
<proteinExistence type="predicted"/>
<reference evidence="1" key="2">
    <citation type="journal article" date="2015" name="Fish Shellfish Immunol.">
        <title>Early steps in the European eel (Anguilla anguilla)-Vibrio vulnificus interaction in the gills: Role of the RtxA13 toxin.</title>
        <authorList>
            <person name="Callol A."/>
            <person name="Pajuelo D."/>
            <person name="Ebbesson L."/>
            <person name="Teles M."/>
            <person name="MacKenzie S."/>
            <person name="Amaro C."/>
        </authorList>
    </citation>
    <scope>NUCLEOTIDE SEQUENCE</scope>
</reference>
<sequence length="70" mass="8217">MNPTVHYDYVHYVTIKVNVIPLKLFVKTAVRKSVPTRCWNVKHETLSANIRVKIQNPKGRFEKNERPKKG</sequence>
<organism evidence="1">
    <name type="scientific">Anguilla anguilla</name>
    <name type="common">European freshwater eel</name>
    <name type="synonym">Muraena anguilla</name>
    <dbReference type="NCBI Taxonomy" id="7936"/>
    <lineage>
        <taxon>Eukaryota</taxon>
        <taxon>Metazoa</taxon>
        <taxon>Chordata</taxon>
        <taxon>Craniata</taxon>
        <taxon>Vertebrata</taxon>
        <taxon>Euteleostomi</taxon>
        <taxon>Actinopterygii</taxon>
        <taxon>Neopterygii</taxon>
        <taxon>Teleostei</taxon>
        <taxon>Anguilliformes</taxon>
        <taxon>Anguillidae</taxon>
        <taxon>Anguilla</taxon>
    </lineage>
</organism>
<name>A0A0E9T0F6_ANGAN</name>
<reference evidence="1" key="1">
    <citation type="submission" date="2014-11" db="EMBL/GenBank/DDBJ databases">
        <authorList>
            <person name="Amaro Gonzalez C."/>
        </authorList>
    </citation>
    <scope>NUCLEOTIDE SEQUENCE</scope>
</reference>